<dbReference type="Proteomes" id="UP001381693">
    <property type="component" value="Unassembled WGS sequence"/>
</dbReference>
<comment type="caution">
    <text evidence="1">The sequence shown here is derived from an EMBL/GenBank/DDBJ whole genome shotgun (WGS) entry which is preliminary data.</text>
</comment>
<reference evidence="1 2" key="1">
    <citation type="submission" date="2023-11" db="EMBL/GenBank/DDBJ databases">
        <title>Halocaridina rubra genome assembly.</title>
        <authorList>
            <person name="Smith C."/>
        </authorList>
    </citation>
    <scope>NUCLEOTIDE SEQUENCE [LARGE SCALE GENOMIC DNA]</scope>
    <source>
        <strain evidence="1">EP-1</strain>
        <tissue evidence="1">Whole</tissue>
    </source>
</reference>
<name>A0AAN9A905_HALRR</name>
<keyword evidence="2" id="KW-1185">Reference proteome</keyword>
<organism evidence="1 2">
    <name type="scientific">Halocaridina rubra</name>
    <name type="common">Hawaiian red shrimp</name>
    <dbReference type="NCBI Taxonomy" id="373956"/>
    <lineage>
        <taxon>Eukaryota</taxon>
        <taxon>Metazoa</taxon>
        <taxon>Ecdysozoa</taxon>
        <taxon>Arthropoda</taxon>
        <taxon>Crustacea</taxon>
        <taxon>Multicrustacea</taxon>
        <taxon>Malacostraca</taxon>
        <taxon>Eumalacostraca</taxon>
        <taxon>Eucarida</taxon>
        <taxon>Decapoda</taxon>
        <taxon>Pleocyemata</taxon>
        <taxon>Caridea</taxon>
        <taxon>Atyoidea</taxon>
        <taxon>Atyidae</taxon>
        <taxon>Halocaridina</taxon>
    </lineage>
</organism>
<dbReference type="AlphaFoldDB" id="A0AAN9A905"/>
<protein>
    <submittedName>
        <fullName evidence="1">Uncharacterized protein</fullName>
    </submittedName>
</protein>
<feature type="non-terminal residue" evidence="1">
    <location>
        <position position="1"/>
    </location>
</feature>
<proteinExistence type="predicted"/>
<gene>
    <name evidence="1" type="ORF">SK128_002771</name>
</gene>
<sequence>VPLINEALSAEMPIVLKVLEDTLMPPLVATLKNKTNEYLMNFPIYPDFNLTSVDYWDEGF</sequence>
<evidence type="ECO:0000313" key="2">
    <source>
        <dbReference type="Proteomes" id="UP001381693"/>
    </source>
</evidence>
<accession>A0AAN9A905</accession>
<dbReference type="EMBL" id="JAXCGZ010007598">
    <property type="protein sequence ID" value="KAK7079013.1"/>
    <property type="molecule type" value="Genomic_DNA"/>
</dbReference>
<evidence type="ECO:0000313" key="1">
    <source>
        <dbReference type="EMBL" id="KAK7079013.1"/>
    </source>
</evidence>